<evidence type="ECO:0000313" key="3">
    <source>
        <dbReference type="EMBL" id="RTH04500.1"/>
    </source>
</evidence>
<dbReference type="EMBL" id="PEMH01000393">
    <property type="protein sequence ID" value="RTH96746.1"/>
    <property type="molecule type" value="Genomic_DNA"/>
</dbReference>
<name>A0A430RXA2_THESC</name>
<dbReference type="Proteomes" id="UP000288082">
    <property type="component" value="Unassembled WGS sequence"/>
</dbReference>
<evidence type="ECO:0000256" key="1">
    <source>
        <dbReference type="SAM" id="MobiDB-lite"/>
    </source>
</evidence>
<evidence type="ECO:0000313" key="14">
    <source>
        <dbReference type="Proteomes" id="UP000287439"/>
    </source>
</evidence>
<dbReference type="AlphaFoldDB" id="A0A430RXA2"/>
<proteinExistence type="predicted"/>
<sequence>MERRRFLQVAGGVLVSALAGRAWALVPATGEGIFRRYPGEFANFSVPPGRPFAAQGVGETPLGTSVLICTVKEQSLPYHRERLEVALVLKGKGVLLAKPTWLPNKPSSFPHDRPRLRGGTGPPFPL</sequence>
<dbReference type="EMBL" id="PELW01000188">
    <property type="protein sequence ID" value="RTH25243.1"/>
    <property type="molecule type" value="Genomic_DNA"/>
</dbReference>
<protein>
    <submittedName>
        <fullName evidence="5">Uncharacterized protein</fullName>
    </submittedName>
</protein>
<evidence type="ECO:0000313" key="13">
    <source>
        <dbReference type="Proteomes" id="UP000287173"/>
    </source>
</evidence>
<evidence type="ECO:0000313" key="6">
    <source>
        <dbReference type="EMBL" id="RTH96746.1"/>
    </source>
</evidence>
<evidence type="ECO:0000313" key="12">
    <source>
        <dbReference type="Proteomes" id="UP000287155"/>
    </source>
</evidence>
<evidence type="ECO:0000313" key="8">
    <source>
        <dbReference type="EMBL" id="RTI12148.1"/>
    </source>
</evidence>
<comment type="caution">
    <text evidence="5">The sequence shown here is derived from an EMBL/GenBank/DDBJ whole genome shotgun (WGS) entry which is preliminary data.</text>
</comment>
<dbReference type="Proteomes" id="UP000286734">
    <property type="component" value="Unassembled WGS sequence"/>
</dbReference>
<evidence type="ECO:0000313" key="16">
    <source>
        <dbReference type="Proteomes" id="UP000288082"/>
    </source>
</evidence>
<dbReference type="EMBL" id="PEMG01000210">
    <property type="protein sequence ID" value="RTI08238.1"/>
    <property type="molecule type" value="Genomic_DNA"/>
</dbReference>
<dbReference type="Proteomes" id="UP000287439">
    <property type="component" value="Unassembled WGS sequence"/>
</dbReference>
<dbReference type="RefSeq" id="WP_018461220.1">
    <property type="nucleotide sequence ID" value="NZ_PELM01000473.1"/>
</dbReference>
<evidence type="ECO:0000313" key="5">
    <source>
        <dbReference type="EMBL" id="RTH25243.1"/>
    </source>
</evidence>
<evidence type="ECO:0000313" key="4">
    <source>
        <dbReference type="EMBL" id="RTH19811.1"/>
    </source>
</evidence>
<accession>A0A430RXA2</accession>
<evidence type="ECO:0000313" key="7">
    <source>
        <dbReference type="EMBL" id="RTI08238.1"/>
    </source>
</evidence>
<evidence type="ECO:0000313" key="10">
    <source>
        <dbReference type="Proteomes" id="UP000286712"/>
    </source>
</evidence>
<dbReference type="Proteomes" id="UP000286712">
    <property type="component" value="Unassembled WGS sequence"/>
</dbReference>
<reference evidence="10 11" key="1">
    <citation type="journal article" date="2019" name="Extremophiles">
        <title>Biogeography of thermophiles and predominance of Thermus scotoductus in domestic water heaters.</title>
        <authorList>
            <person name="Wilpiszeski R.L."/>
            <person name="Zhang Z."/>
            <person name="House C.H."/>
        </authorList>
    </citation>
    <scope>NUCLEOTIDE SEQUENCE [LARGE SCALE GENOMIC DNA]</scope>
    <source>
        <strain evidence="9 15">10_S10</strain>
        <strain evidence="8 12">14_S14</strain>
        <strain evidence="6 17">16_S16</strain>
        <strain evidence="7 13">17_S17</strain>
        <strain evidence="5 10">27_S27</strain>
        <strain evidence="4 14">28_S28</strain>
        <strain evidence="3 11">34_S34</strain>
        <strain evidence="2 16">38_S38</strain>
    </source>
</reference>
<evidence type="ECO:0000313" key="11">
    <source>
        <dbReference type="Proteomes" id="UP000286734"/>
    </source>
</evidence>
<dbReference type="Proteomes" id="UP000288347">
    <property type="component" value="Unassembled WGS sequence"/>
</dbReference>
<evidence type="ECO:0000313" key="2">
    <source>
        <dbReference type="EMBL" id="RTG99248.1"/>
    </source>
</evidence>
<dbReference type="EMBL" id="PELM01000473">
    <property type="protein sequence ID" value="RTG99248.1"/>
    <property type="molecule type" value="Genomic_DNA"/>
</dbReference>
<organism evidence="5 10">
    <name type="scientific">Thermus scotoductus</name>
    <dbReference type="NCBI Taxonomy" id="37636"/>
    <lineage>
        <taxon>Bacteria</taxon>
        <taxon>Thermotogati</taxon>
        <taxon>Deinococcota</taxon>
        <taxon>Deinococci</taxon>
        <taxon>Thermales</taxon>
        <taxon>Thermaceae</taxon>
        <taxon>Thermus</taxon>
    </lineage>
</organism>
<dbReference type="Proteomes" id="UP000287155">
    <property type="component" value="Unassembled WGS sequence"/>
</dbReference>
<gene>
    <name evidence="9" type="ORF">CSW23_02665</name>
    <name evidence="8" type="ORF">CSW27_10940</name>
    <name evidence="6" type="ORF">CSW29_12655</name>
    <name evidence="7" type="ORF">CSW30_07360</name>
    <name evidence="5" type="ORF">CSW40_07030</name>
    <name evidence="4" type="ORF">CSW41_03385</name>
    <name evidence="3" type="ORF">CSW47_06740</name>
    <name evidence="2" type="ORF">CSW50_13260</name>
</gene>
<dbReference type="EMBL" id="PEMN01000057">
    <property type="protein sequence ID" value="RTI19815.1"/>
    <property type="molecule type" value="Genomic_DNA"/>
</dbReference>
<evidence type="ECO:0000313" key="17">
    <source>
        <dbReference type="Proteomes" id="UP000288347"/>
    </source>
</evidence>
<evidence type="ECO:0000313" key="9">
    <source>
        <dbReference type="EMBL" id="RTI19815.1"/>
    </source>
</evidence>
<feature type="region of interest" description="Disordered" evidence="1">
    <location>
        <begin position="101"/>
        <end position="126"/>
    </location>
</feature>
<dbReference type="Proteomes" id="UP000287173">
    <property type="component" value="Unassembled WGS sequence"/>
</dbReference>
<dbReference type="EMBL" id="PEMJ01000334">
    <property type="protein sequence ID" value="RTI12148.1"/>
    <property type="molecule type" value="Genomic_DNA"/>
</dbReference>
<dbReference type="EMBL" id="PELV01000083">
    <property type="protein sequence ID" value="RTH19811.1"/>
    <property type="molecule type" value="Genomic_DNA"/>
</dbReference>
<dbReference type="EMBL" id="PELP01000166">
    <property type="protein sequence ID" value="RTH04500.1"/>
    <property type="molecule type" value="Genomic_DNA"/>
</dbReference>
<evidence type="ECO:0000313" key="15">
    <source>
        <dbReference type="Proteomes" id="UP000288073"/>
    </source>
</evidence>
<dbReference type="Proteomes" id="UP000288073">
    <property type="component" value="Unassembled WGS sequence"/>
</dbReference>